<protein>
    <submittedName>
        <fullName evidence="1">Transporter substrate-binding domain-containing protein</fullName>
    </submittedName>
</protein>
<keyword evidence="2" id="KW-1185">Reference proteome</keyword>
<organism evidence="1 2">
    <name type="scientific">Aquipseudomonas campi</name>
    <dbReference type="NCBI Taxonomy" id="2731681"/>
    <lineage>
        <taxon>Bacteria</taxon>
        <taxon>Pseudomonadati</taxon>
        <taxon>Pseudomonadota</taxon>
        <taxon>Gammaproteobacteria</taxon>
        <taxon>Pseudomonadales</taxon>
        <taxon>Pseudomonadaceae</taxon>
        <taxon>Aquipseudomonas</taxon>
    </lineage>
</organism>
<sequence length="248" mass="28182">MAAEVVRVGAYHFPPYVNKPESAEPGGVLPELLAQLNAAQQDYRFTLVPTSVTRRYRDFTQARYDLILFESPEWGWQDIKLAKLDLHVSDAEVYVARAEPGRGQDYFASLKGKRMALYNGYHYGFAGFNADQDYLTQTFKAVLTYSHDSNLLMLLHGRVELSVVPRSYLRLYQQSEPEQSQQLLVSERADQVYHHQALLRPGGPLKAEALARLLEELQSSGKLPALLARYHLRPTTGEEQEQANPMQL</sequence>
<proteinExistence type="predicted"/>
<dbReference type="AlphaFoldDB" id="A0A6M8G0W3"/>
<accession>A0A6M8G0W3</accession>
<dbReference type="Proteomes" id="UP000501379">
    <property type="component" value="Chromosome"/>
</dbReference>
<name>A0A6M8G0W3_9GAMM</name>
<reference evidence="1" key="1">
    <citation type="submission" date="2020-07" db="EMBL/GenBank/DDBJ databases">
        <title>Nitrate ammonifying Pseudomonas campi sp. nov. isolated from German agricultural grassland.</title>
        <authorList>
            <person name="Timsy T."/>
            <person name="Ulrich A."/>
            <person name="Spanner T."/>
            <person name="Foesel B."/>
            <person name="Kolb S."/>
            <person name="Horn M.A."/>
            <person name="Behrendt U."/>
        </authorList>
    </citation>
    <scope>NUCLEOTIDE SEQUENCE</scope>
    <source>
        <strain evidence="1">S1-A32-2</strain>
    </source>
</reference>
<dbReference type="Gene3D" id="3.40.190.10">
    <property type="entry name" value="Periplasmic binding protein-like II"/>
    <property type="match status" value="2"/>
</dbReference>
<dbReference type="SUPFAM" id="SSF53850">
    <property type="entry name" value="Periplasmic binding protein-like II"/>
    <property type="match status" value="1"/>
</dbReference>
<gene>
    <name evidence="1" type="ORF">HNE05_09970</name>
</gene>
<dbReference type="KEGG" id="pcam:HNE05_09970"/>
<evidence type="ECO:0000313" key="1">
    <source>
        <dbReference type="EMBL" id="QKE65706.1"/>
    </source>
</evidence>
<evidence type="ECO:0000313" key="2">
    <source>
        <dbReference type="Proteomes" id="UP000501379"/>
    </source>
</evidence>
<dbReference type="EMBL" id="CP053697">
    <property type="protein sequence ID" value="QKE65706.1"/>
    <property type="molecule type" value="Genomic_DNA"/>
</dbReference>